<reference evidence="6 7" key="1">
    <citation type="submission" date="2018-06" db="EMBL/GenBank/DDBJ databases">
        <title>Genomic Encyclopedia of Type Strains, Phase IV (KMG-IV): sequencing the most valuable type-strain genomes for metagenomic binning, comparative biology and taxonomic classification.</title>
        <authorList>
            <person name="Goeker M."/>
        </authorList>
    </citation>
    <scope>NUCLEOTIDE SEQUENCE [LARGE SCALE GENOMIC DNA]</scope>
    <source>
        <strain evidence="6 7">DSM 24875</strain>
    </source>
</reference>
<keyword evidence="2" id="KW-0805">Transcription regulation</keyword>
<evidence type="ECO:0000256" key="1">
    <source>
        <dbReference type="ARBA" id="ARBA00010466"/>
    </source>
</evidence>
<dbReference type="Gene3D" id="1.10.10.10">
    <property type="entry name" value="Winged helix-like DNA-binding domain superfamily/Winged helix DNA-binding domain"/>
    <property type="match status" value="1"/>
</dbReference>
<dbReference type="GO" id="GO:0030246">
    <property type="term" value="F:carbohydrate binding"/>
    <property type="evidence" value="ECO:0007669"/>
    <property type="project" value="InterPro"/>
</dbReference>
<feature type="domain" description="Sugar-binding" evidence="5">
    <location>
        <begin position="63"/>
        <end position="316"/>
    </location>
</feature>
<dbReference type="PANTHER" id="PTHR34294">
    <property type="entry name" value="TRANSCRIPTIONAL REGULATOR-RELATED"/>
    <property type="match status" value="1"/>
</dbReference>
<keyword evidence="3 6" id="KW-0238">DNA-binding</keyword>
<dbReference type="InterPro" id="IPR051054">
    <property type="entry name" value="SorC_transcr_regulators"/>
</dbReference>
<name>A0A366FN48_9HYPH</name>
<dbReference type="EMBL" id="QNRK01000006">
    <property type="protein sequence ID" value="RBP16123.1"/>
    <property type="molecule type" value="Genomic_DNA"/>
</dbReference>
<sequence>MARKTDHDGLRLDEAARAGWLYYVAGNTQDEIARKLGISRQAAQRLVSLAISERLIKVRLDHPIARCMELAAALKLRYDLRYCDIAPTDPDSTSSTLGIAQAAATEFERWLRRTEPAIIGIGTGRTMRAVADQLPAMECPQHRLVALVGTTKVDGSSSFFDVIIRLSDTVRAPHYPMPLPVVARSVEERELLTSLASVKSLFDMVARTDVIFVGVGSISDSAPLVQDGIITRQEAEAMRNAGAVGEITGWAFDGAGRVLTEGFNLRVAGAPLRKAGNRLVIGVAMGPSRRAPLRAALMGGLISGLVTDESTAEHLLQR</sequence>
<keyword evidence="7" id="KW-1185">Reference proteome</keyword>
<dbReference type="InterPro" id="IPR036388">
    <property type="entry name" value="WH-like_DNA-bd_sf"/>
</dbReference>
<protein>
    <submittedName>
        <fullName evidence="6">DNA-binding transcriptional regulator LsrR (DeoR family)</fullName>
    </submittedName>
</protein>
<keyword evidence="4" id="KW-0804">Transcription</keyword>
<dbReference type="AlphaFoldDB" id="A0A366FN48"/>
<comment type="caution">
    <text evidence="6">The sequence shown here is derived from an EMBL/GenBank/DDBJ whole genome shotgun (WGS) entry which is preliminary data.</text>
</comment>
<evidence type="ECO:0000259" key="5">
    <source>
        <dbReference type="Pfam" id="PF04198"/>
    </source>
</evidence>
<dbReference type="InterPro" id="IPR007324">
    <property type="entry name" value="Sugar-bd_dom_put"/>
</dbReference>
<evidence type="ECO:0000313" key="7">
    <source>
        <dbReference type="Proteomes" id="UP000253529"/>
    </source>
</evidence>
<dbReference type="Pfam" id="PF04198">
    <property type="entry name" value="Sugar-bind"/>
    <property type="match status" value="1"/>
</dbReference>
<proteinExistence type="inferred from homology"/>
<dbReference type="Proteomes" id="UP000253529">
    <property type="component" value="Unassembled WGS sequence"/>
</dbReference>
<evidence type="ECO:0000256" key="2">
    <source>
        <dbReference type="ARBA" id="ARBA00023015"/>
    </source>
</evidence>
<evidence type="ECO:0000256" key="3">
    <source>
        <dbReference type="ARBA" id="ARBA00023125"/>
    </source>
</evidence>
<organism evidence="6 7">
    <name type="scientific">Roseiarcus fermentans</name>
    <dbReference type="NCBI Taxonomy" id="1473586"/>
    <lineage>
        <taxon>Bacteria</taxon>
        <taxon>Pseudomonadati</taxon>
        <taxon>Pseudomonadota</taxon>
        <taxon>Alphaproteobacteria</taxon>
        <taxon>Hyphomicrobiales</taxon>
        <taxon>Roseiarcaceae</taxon>
        <taxon>Roseiarcus</taxon>
    </lineage>
</organism>
<dbReference type="RefSeq" id="WP_113888451.1">
    <property type="nucleotide sequence ID" value="NZ_QNRK01000006.1"/>
</dbReference>
<dbReference type="PANTHER" id="PTHR34294:SF1">
    <property type="entry name" value="TRANSCRIPTIONAL REGULATOR LSRR"/>
    <property type="match status" value="1"/>
</dbReference>
<dbReference type="GO" id="GO:0003677">
    <property type="term" value="F:DNA binding"/>
    <property type="evidence" value="ECO:0007669"/>
    <property type="project" value="UniProtKB-KW"/>
</dbReference>
<accession>A0A366FN48</accession>
<dbReference type="Gene3D" id="3.40.50.1360">
    <property type="match status" value="1"/>
</dbReference>
<dbReference type="InterPro" id="IPR037171">
    <property type="entry name" value="NagB/RpiA_transferase-like"/>
</dbReference>
<gene>
    <name evidence="6" type="ORF">DFR50_10685</name>
</gene>
<dbReference type="OrthoDB" id="7065657at2"/>
<dbReference type="SUPFAM" id="SSF100950">
    <property type="entry name" value="NagB/RpiA/CoA transferase-like"/>
    <property type="match status" value="1"/>
</dbReference>
<evidence type="ECO:0000256" key="4">
    <source>
        <dbReference type="ARBA" id="ARBA00023163"/>
    </source>
</evidence>
<comment type="similarity">
    <text evidence="1">Belongs to the SorC transcriptional regulatory family.</text>
</comment>
<evidence type="ECO:0000313" key="6">
    <source>
        <dbReference type="EMBL" id="RBP16123.1"/>
    </source>
</evidence>